<evidence type="ECO:0000313" key="2">
    <source>
        <dbReference type="Proteomes" id="UP000319801"/>
    </source>
</evidence>
<dbReference type="AlphaFoldDB" id="A0A556V2M0"/>
<evidence type="ECO:0000313" key="1">
    <source>
        <dbReference type="EMBL" id="TSS60361.1"/>
    </source>
</evidence>
<comment type="caution">
    <text evidence="1">The sequence shown here is derived from an EMBL/GenBank/DDBJ whole genome shotgun (WGS) entry which is preliminary data.</text>
</comment>
<gene>
    <name evidence="1" type="ORF">Baya_12063</name>
</gene>
<name>A0A556V2M0_BAGYA</name>
<accession>A0A556V2M0</accession>
<proteinExistence type="predicted"/>
<organism evidence="1 2">
    <name type="scientific">Bagarius yarrelli</name>
    <name type="common">Goonch</name>
    <name type="synonym">Bagrus yarrelli</name>
    <dbReference type="NCBI Taxonomy" id="175774"/>
    <lineage>
        <taxon>Eukaryota</taxon>
        <taxon>Metazoa</taxon>
        <taxon>Chordata</taxon>
        <taxon>Craniata</taxon>
        <taxon>Vertebrata</taxon>
        <taxon>Euteleostomi</taxon>
        <taxon>Actinopterygii</taxon>
        <taxon>Neopterygii</taxon>
        <taxon>Teleostei</taxon>
        <taxon>Ostariophysi</taxon>
        <taxon>Siluriformes</taxon>
        <taxon>Sisoridae</taxon>
        <taxon>Sisorinae</taxon>
        <taxon>Bagarius</taxon>
    </lineage>
</organism>
<reference evidence="1 2" key="1">
    <citation type="journal article" date="2019" name="Genome Biol. Evol.">
        <title>Whole-Genome Sequencing of the Giant Devil Catfish, Bagarius yarrelli.</title>
        <authorList>
            <person name="Jiang W."/>
            <person name="Lv Y."/>
            <person name="Cheng L."/>
            <person name="Yang K."/>
            <person name="Chao B."/>
            <person name="Wang X."/>
            <person name="Li Y."/>
            <person name="Pan X."/>
            <person name="You X."/>
            <person name="Zhang Y."/>
            <person name="Yang J."/>
            <person name="Li J."/>
            <person name="Zhang X."/>
            <person name="Liu S."/>
            <person name="Sun C."/>
            <person name="Yang J."/>
            <person name="Shi Q."/>
        </authorList>
    </citation>
    <scope>NUCLEOTIDE SEQUENCE [LARGE SCALE GENOMIC DNA]</scope>
    <source>
        <strain evidence="1">JWS20170419001</strain>
        <tissue evidence="1">Muscle</tissue>
    </source>
</reference>
<dbReference type="Proteomes" id="UP000319801">
    <property type="component" value="Unassembled WGS sequence"/>
</dbReference>
<sequence length="114" mass="12408">MVDSGIPDMSPGAGLGSGRFTLRLSATFLRAVFSLSRASEITAAEDSTDIAVFLQIRQEEACRCIPLTQINPASWEQCFFLGNVELRLIPISRSLGLAQTLRGTTSEEDKANSW</sequence>
<dbReference type="EMBL" id="VCAZ01000103">
    <property type="protein sequence ID" value="TSS60361.1"/>
    <property type="molecule type" value="Genomic_DNA"/>
</dbReference>
<keyword evidence="2" id="KW-1185">Reference proteome</keyword>
<protein>
    <submittedName>
        <fullName evidence="1">Uncharacterized protein</fullName>
    </submittedName>
</protein>